<dbReference type="FunFam" id="3.30.160.60:FF:000032">
    <property type="entry name" value="Krueppel-like factor 4"/>
    <property type="match status" value="1"/>
</dbReference>
<dbReference type="SUPFAM" id="SSF57667">
    <property type="entry name" value="beta-beta-alpha zinc fingers"/>
    <property type="match status" value="5"/>
</dbReference>
<evidence type="ECO:0000256" key="2">
    <source>
        <dbReference type="ARBA" id="ARBA00022737"/>
    </source>
</evidence>
<evidence type="ECO:0000256" key="5">
    <source>
        <dbReference type="ARBA" id="ARBA00023015"/>
    </source>
</evidence>
<feature type="compositionally biased region" description="Low complexity" evidence="9">
    <location>
        <begin position="374"/>
        <end position="387"/>
    </location>
</feature>
<dbReference type="InterPro" id="IPR036236">
    <property type="entry name" value="Znf_C2H2_sf"/>
</dbReference>
<dbReference type="Pfam" id="PF00096">
    <property type="entry name" value="zf-C2H2"/>
    <property type="match status" value="6"/>
</dbReference>
<dbReference type="FunFam" id="3.30.160.60:FF:000446">
    <property type="entry name" value="Zinc finger protein"/>
    <property type="match status" value="1"/>
</dbReference>
<keyword evidence="6" id="KW-0804">Transcription</keyword>
<dbReference type="PROSITE" id="PS50157">
    <property type="entry name" value="ZINC_FINGER_C2H2_2"/>
    <property type="match status" value="8"/>
</dbReference>
<feature type="region of interest" description="Disordered" evidence="9">
    <location>
        <begin position="1"/>
        <end position="36"/>
    </location>
</feature>
<dbReference type="SMART" id="SM00355">
    <property type="entry name" value="ZnF_C2H2"/>
    <property type="match status" value="10"/>
</dbReference>
<feature type="coiled-coil region" evidence="8">
    <location>
        <begin position="277"/>
        <end position="304"/>
    </location>
</feature>
<reference evidence="11" key="1">
    <citation type="submission" date="2014-06" db="EMBL/GenBank/DDBJ databases">
        <authorList>
            <person name="Ju J."/>
            <person name="Zhang J."/>
        </authorList>
    </citation>
    <scope>NUCLEOTIDE SEQUENCE</scope>
    <source>
        <strain evidence="11">SscI8</strain>
    </source>
</reference>
<feature type="domain" description="C2H2-type" evidence="10">
    <location>
        <begin position="263"/>
        <end position="292"/>
    </location>
</feature>
<dbReference type="GO" id="GO:0005634">
    <property type="term" value="C:nucleus"/>
    <property type="evidence" value="ECO:0007669"/>
    <property type="project" value="UniProtKB-ARBA"/>
</dbReference>
<feature type="domain" description="C2H2-type" evidence="10">
    <location>
        <begin position="456"/>
        <end position="486"/>
    </location>
</feature>
<name>A0A127ZCA1_9BASI</name>
<feature type="domain" description="C2H2-type" evidence="10">
    <location>
        <begin position="139"/>
        <end position="169"/>
    </location>
</feature>
<feature type="compositionally biased region" description="Acidic residues" evidence="9">
    <location>
        <begin position="563"/>
        <end position="572"/>
    </location>
</feature>
<dbReference type="PANTHER" id="PTHR19818">
    <property type="entry name" value="ZINC FINGER PROTEIN ZIC AND GLI"/>
    <property type="match status" value="1"/>
</dbReference>
<evidence type="ECO:0000256" key="3">
    <source>
        <dbReference type="ARBA" id="ARBA00022771"/>
    </source>
</evidence>
<dbReference type="AlphaFoldDB" id="A0A127ZCA1"/>
<feature type="compositionally biased region" description="Polar residues" evidence="9">
    <location>
        <begin position="350"/>
        <end position="373"/>
    </location>
</feature>
<dbReference type="EMBL" id="LK056664">
    <property type="protein sequence ID" value="CDU23740.1"/>
    <property type="molecule type" value="Genomic_DNA"/>
</dbReference>
<feature type="domain" description="C2H2-type" evidence="10">
    <location>
        <begin position="67"/>
        <end position="98"/>
    </location>
</feature>
<keyword evidence="8" id="KW-0175">Coiled coil</keyword>
<dbReference type="GO" id="GO:0000978">
    <property type="term" value="F:RNA polymerase II cis-regulatory region sequence-specific DNA binding"/>
    <property type="evidence" value="ECO:0007669"/>
    <property type="project" value="UniProtKB-ARBA"/>
</dbReference>
<dbReference type="InterPro" id="IPR050329">
    <property type="entry name" value="GLI_C2H2-zinc-finger"/>
</dbReference>
<gene>
    <name evidence="11" type="ORF">SPSC_02369</name>
</gene>
<evidence type="ECO:0000259" key="10">
    <source>
        <dbReference type="PROSITE" id="PS50157"/>
    </source>
</evidence>
<evidence type="ECO:0000256" key="6">
    <source>
        <dbReference type="ARBA" id="ARBA00023163"/>
    </source>
</evidence>
<evidence type="ECO:0000256" key="4">
    <source>
        <dbReference type="ARBA" id="ARBA00022833"/>
    </source>
</evidence>
<keyword evidence="2" id="KW-0677">Repeat</keyword>
<proteinExistence type="predicted"/>
<evidence type="ECO:0000256" key="7">
    <source>
        <dbReference type="PROSITE-ProRule" id="PRU00042"/>
    </source>
</evidence>
<evidence type="ECO:0000256" key="8">
    <source>
        <dbReference type="SAM" id="Coils"/>
    </source>
</evidence>
<feature type="compositionally biased region" description="Polar residues" evidence="9">
    <location>
        <begin position="18"/>
        <end position="29"/>
    </location>
</feature>
<feature type="compositionally biased region" description="Polar residues" evidence="9">
    <location>
        <begin position="598"/>
        <end position="607"/>
    </location>
</feature>
<feature type="domain" description="C2H2-type" evidence="10">
    <location>
        <begin position="37"/>
        <end position="66"/>
    </location>
</feature>
<dbReference type="PROSITE" id="PS00028">
    <property type="entry name" value="ZINC_FINGER_C2H2_1"/>
    <property type="match status" value="7"/>
</dbReference>
<keyword evidence="4" id="KW-0862">Zinc</keyword>
<organism evidence="11">
    <name type="scientific">Sporisorium scitamineum</name>
    <dbReference type="NCBI Taxonomy" id="49012"/>
    <lineage>
        <taxon>Eukaryota</taxon>
        <taxon>Fungi</taxon>
        <taxon>Dikarya</taxon>
        <taxon>Basidiomycota</taxon>
        <taxon>Ustilaginomycotina</taxon>
        <taxon>Ustilaginomycetes</taxon>
        <taxon>Ustilaginales</taxon>
        <taxon>Ustilaginaceae</taxon>
        <taxon>Sporisorium</taxon>
    </lineage>
</organism>
<feature type="region of interest" description="Disordered" evidence="9">
    <location>
        <begin position="509"/>
        <end position="633"/>
    </location>
</feature>
<feature type="compositionally biased region" description="Polar residues" evidence="9">
    <location>
        <begin position="545"/>
        <end position="562"/>
    </location>
</feature>
<dbReference type="GO" id="GO:0008270">
    <property type="term" value="F:zinc ion binding"/>
    <property type="evidence" value="ECO:0007669"/>
    <property type="project" value="UniProtKB-KW"/>
</dbReference>
<dbReference type="InterPro" id="IPR013087">
    <property type="entry name" value="Znf_C2H2_type"/>
</dbReference>
<dbReference type="Gene3D" id="3.30.160.60">
    <property type="entry name" value="Classic Zinc Finger"/>
    <property type="match status" value="8"/>
</dbReference>
<dbReference type="PANTHER" id="PTHR19818:SF139">
    <property type="entry name" value="PAIR-RULE PROTEIN ODD-PAIRED"/>
    <property type="match status" value="1"/>
</dbReference>
<evidence type="ECO:0000313" key="11">
    <source>
        <dbReference type="EMBL" id="CDU23740.1"/>
    </source>
</evidence>
<dbReference type="FunFam" id="3.30.160.60:FF:000125">
    <property type="entry name" value="Putative zinc finger protein 143"/>
    <property type="match status" value="1"/>
</dbReference>
<evidence type="ECO:0000256" key="1">
    <source>
        <dbReference type="ARBA" id="ARBA00022723"/>
    </source>
</evidence>
<feature type="domain" description="C2H2-type" evidence="10">
    <location>
        <begin position="487"/>
        <end position="514"/>
    </location>
</feature>
<dbReference type="GO" id="GO:0045944">
    <property type="term" value="P:positive regulation of transcription by RNA polymerase II"/>
    <property type="evidence" value="ECO:0007669"/>
    <property type="project" value="UniProtKB-ARBA"/>
</dbReference>
<evidence type="ECO:0000256" key="9">
    <source>
        <dbReference type="SAM" id="MobiDB-lite"/>
    </source>
</evidence>
<feature type="domain" description="C2H2-type" evidence="10">
    <location>
        <begin position="194"/>
        <end position="223"/>
    </location>
</feature>
<feature type="region of interest" description="Disordered" evidence="9">
    <location>
        <begin position="348"/>
        <end position="389"/>
    </location>
</feature>
<feature type="domain" description="C2H2-type" evidence="10">
    <location>
        <begin position="99"/>
        <end position="129"/>
    </location>
</feature>
<dbReference type="OrthoDB" id="427030at2759"/>
<sequence>MTTIEAGACGPGPAPLTSPFTATSESGPSSRPDGPSHRCPFEGCFKSYTKASKLAQHIRSHTGKRPFVCDHPGCGASYMRNEHLKAHQRRHLDPSEKPFACEQEGCGLRFWTSSQLKNHVQACHVDHMFSATGASAHDYACTELGCDMAFHKRKHLRQHIRDHHSSALTLDRQDVEASVKEELERASTATALPFACQFPGCGKFFATNSKRKTHYRTHERGRYTCSMNHSQPQQAGKSQDCSMVYTFPTWSALQAHMKEAHPPICPWPGCGKQFQRQDNLRAHYRRHEDRKLRLEMEAKLLEGSHENQLNHLRADLSDDSYASMSEEEQEDDPESPAANFLEDQRPQEQIFGSQSWQQQSVGHGSSETLTGRPSHSLTQHSSLSSTSIGSPALSEEQLINKAVQLHSTRPRRGGVFRNLSSPALSVITSVSGKTASARLGSIATSSTSPRGAPLAFPCTWNGCSKVFTRKSTLSVHVRTTHLGERPFECSGCGRRFAHKHLVSRHRRVCTGVPSSPEQGANGGSRLRFSTSDGNVQKVAEDESSCARSGTDQDDTSNLSSETGSEEDRDQDDQSPATQTANETTSAVKPRLLDLLTGQGYSNSNSNAESDRPTSSKRSAADDGGSAVPKKRRTTRDRVFGCPWTNICHALDQQTLDPALPLFENDAGSHGGTETQLNSVSSTSTACEHRFKRLYDLRRHLRAQHGLELTTEELSAITHQTAWTSVHH</sequence>
<feature type="compositionally biased region" description="Polar residues" evidence="9">
    <location>
        <begin position="573"/>
        <end position="586"/>
    </location>
</feature>
<keyword evidence="3 7" id="KW-0863">Zinc-finger</keyword>
<keyword evidence="5" id="KW-0805">Transcription regulation</keyword>
<protein>
    <submittedName>
        <fullName evidence="11">Related to Zinc finger protein</fullName>
    </submittedName>
</protein>
<keyword evidence="1" id="KW-0479">Metal-binding</keyword>
<dbReference type="GO" id="GO:0000981">
    <property type="term" value="F:DNA-binding transcription factor activity, RNA polymerase II-specific"/>
    <property type="evidence" value="ECO:0007669"/>
    <property type="project" value="TreeGrafter"/>
</dbReference>
<accession>A0A127ZCA1</accession>